<comment type="subcellular location">
    <subcellularLocation>
        <location evidence="1">Cell membrane</location>
        <topology evidence="1">Multi-pass membrane protein</topology>
    </subcellularLocation>
</comment>
<name>A0ABV1BX69_9FIRM</name>
<dbReference type="PANTHER" id="PTHR32089:SF112">
    <property type="entry name" value="LYSOZYME-LIKE PROTEIN-RELATED"/>
    <property type="match status" value="1"/>
</dbReference>
<dbReference type="RefSeq" id="WP_349153720.1">
    <property type="nucleotide sequence ID" value="NZ_JBBMEQ010000012.1"/>
</dbReference>
<dbReference type="PROSITE" id="PS50885">
    <property type="entry name" value="HAMP"/>
    <property type="match status" value="1"/>
</dbReference>
<dbReference type="PROSITE" id="PS50111">
    <property type="entry name" value="CHEMOTAXIS_TRANSDUC_2"/>
    <property type="match status" value="1"/>
</dbReference>
<gene>
    <name evidence="14" type="ORF">WMO14_09290</name>
</gene>
<sequence>MEDTTKVDAESTMPEADSEEAVSEVDKKVKVPKSKRFGKKESAKQPVKDKLKADKPKVVKSKSKKSVKNKDISNDNNTSNEYRQPGLKMSIKARLIASSVLPTVVGITVVLIIAIVNMSAGMNAEASNGLVLLAEATKSSYDNTYSGDWRVDNNGNIFKGDTNLSQKQDGIDKFTDDNDADIAIFYGVDSKVTSLRDSNNKRMLSLKAPDSVWEKVKTGETYKADHIDIDGVDYTGVYLPLKNYNGNIVGMLFAGEPRTAITSFIIQRVIALVGVTIIVLLVIAVISLMLSRKIANALVTVNRLFVSLSNGDLTMKVDPNMLKRNDEIGEMAGSVQALISKLNGIVTGLTESADQLYKSGDEMAATASQSSKATEEISSAVEDISKGAVSQAEEIQNASSYIANMGKLIEDIVEKVSNLTQAANVMGNAGDTSMNTMVELSESNDHTTEAVNKIADQIELTNESVGKIGEAAAFITNIADQTSLLALNASIESARAGEAGKGFAVVASEIQKLASQSDEAAGEIKQIIENLKQESEKTVEEMNSTKLLINEQVVKLNATRDSFVDVSDGINVSRQETAAIEVNVGSCDDARQQVNDVIANLSAISEQNAASAEETTASMQELTATISMLSTTANDLMKISEKLNSEMKFFKI</sequence>
<evidence type="ECO:0000259" key="12">
    <source>
        <dbReference type="PROSITE" id="PS50111"/>
    </source>
</evidence>
<keyword evidence="2" id="KW-1003">Cell membrane</keyword>
<protein>
    <submittedName>
        <fullName evidence="14">Methyl-accepting chemotaxis protein</fullName>
    </submittedName>
</protein>
<evidence type="ECO:0000256" key="4">
    <source>
        <dbReference type="ARBA" id="ARBA00022989"/>
    </source>
</evidence>
<dbReference type="InterPro" id="IPR033463">
    <property type="entry name" value="sCache_3"/>
</dbReference>
<organism evidence="14 15">
    <name type="scientific">[Lactobacillus] rogosae</name>
    <dbReference type="NCBI Taxonomy" id="706562"/>
    <lineage>
        <taxon>Bacteria</taxon>
        <taxon>Bacillati</taxon>
        <taxon>Bacillota</taxon>
        <taxon>Clostridia</taxon>
        <taxon>Lachnospirales</taxon>
        <taxon>Lachnospiraceae</taxon>
        <taxon>Lachnospira</taxon>
    </lineage>
</organism>
<dbReference type="InterPro" id="IPR004089">
    <property type="entry name" value="MCPsignal_dom"/>
</dbReference>
<dbReference type="Pfam" id="PF00015">
    <property type="entry name" value="MCPsignal"/>
    <property type="match status" value="1"/>
</dbReference>
<evidence type="ECO:0000256" key="2">
    <source>
        <dbReference type="ARBA" id="ARBA00022475"/>
    </source>
</evidence>
<feature type="region of interest" description="Disordered" evidence="10">
    <location>
        <begin position="1"/>
        <end position="83"/>
    </location>
</feature>
<keyword evidence="3 11" id="KW-0812">Transmembrane</keyword>
<keyword evidence="5 11" id="KW-0472">Membrane</keyword>
<evidence type="ECO:0000256" key="3">
    <source>
        <dbReference type="ARBA" id="ARBA00022692"/>
    </source>
</evidence>
<dbReference type="EMBL" id="JBBMER010000006">
    <property type="protein sequence ID" value="MEQ2380073.1"/>
    <property type="molecule type" value="Genomic_DNA"/>
</dbReference>
<keyword evidence="9" id="KW-0175">Coiled coil</keyword>
<evidence type="ECO:0000256" key="9">
    <source>
        <dbReference type="SAM" id="Coils"/>
    </source>
</evidence>
<dbReference type="SMART" id="SM00283">
    <property type="entry name" value="MA"/>
    <property type="match status" value="1"/>
</dbReference>
<evidence type="ECO:0000259" key="13">
    <source>
        <dbReference type="PROSITE" id="PS50885"/>
    </source>
</evidence>
<feature type="transmembrane region" description="Helical" evidence="11">
    <location>
        <begin position="269"/>
        <end position="290"/>
    </location>
</feature>
<proteinExistence type="inferred from homology"/>
<evidence type="ECO:0000256" key="6">
    <source>
        <dbReference type="ARBA" id="ARBA00023224"/>
    </source>
</evidence>
<dbReference type="Pfam" id="PF17202">
    <property type="entry name" value="sCache_3_3"/>
    <property type="match status" value="1"/>
</dbReference>
<evidence type="ECO:0000313" key="14">
    <source>
        <dbReference type="EMBL" id="MEQ2380073.1"/>
    </source>
</evidence>
<feature type="transmembrane region" description="Helical" evidence="11">
    <location>
        <begin position="95"/>
        <end position="116"/>
    </location>
</feature>
<keyword evidence="6 8" id="KW-0807">Transducer</keyword>
<evidence type="ECO:0000256" key="1">
    <source>
        <dbReference type="ARBA" id="ARBA00004651"/>
    </source>
</evidence>
<keyword evidence="15" id="KW-1185">Reference proteome</keyword>
<dbReference type="InterPro" id="IPR003660">
    <property type="entry name" value="HAMP_dom"/>
</dbReference>
<dbReference type="SUPFAM" id="SSF58104">
    <property type="entry name" value="Methyl-accepting chemotaxis protein (MCP) signaling domain"/>
    <property type="match status" value="1"/>
</dbReference>
<dbReference type="SMART" id="SM00304">
    <property type="entry name" value="HAMP"/>
    <property type="match status" value="1"/>
</dbReference>
<dbReference type="PANTHER" id="PTHR32089">
    <property type="entry name" value="METHYL-ACCEPTING CHEMOTAXIS PROTEIN MCPB"/>
    <property type="match status" value="1"/>
</dbReference>
<comment type="caution">
    <text evidence="14">The sequence shown here is derived from an EMBL/GenBank/DDBJ whole genome shotgun (WGS) entry which is preliminary data.</text>
</comment>
<feature type="compositionally biased region" description="Basic residues" evidence="10">
    <location>
        <begin position="58"/>
        <end position="67"/>
    </location>
</feature>
<keyword evidence="4 11" id="KW-1133">Transmembrane helix</keyword>
<comment type="similarity">
    <text evidence="7">Belongs to the methyl-accepting chemotaxis (MCP) protein family.</text>
</comment>
<dbReference type="SUPFAM" id="SSF103190">
    <property type="entry name" value="Sensory domain-like"/>
    <property type="match status" value="1"/>
</dbReference>
<evidence type="ECO:0000313" key="15">
    <source>
        <dbReference type="Proteomes" id="UP001442364"/>
    </source>
</evidence>
<evidence type="ECO:0000256" key="7">
    <source>
        <dbReference type="ARBA" id="ARBA00029447"/>
    </source>
</evidence>
<feature type="domain" description="Methyl-accepting transducer" evidence="12">
    <location>
        <begin position="366"/>
        <end position="623"/>
    </location>
</feature>
<evidence type="ECO:0000256" key="11">
    <source>
        <dbReference type="SAM" id="Phobius"/>
    </source>
</evidence>
<feature type="coiled-coil region" evidence="9">
    <location>
        <begin position="510"/>
        <end position="548"/>
    </location>
</feature>
<reference evidence="14 15" key="1">
    <citation type="submission" date="2024-03" db="EMBL/GenBank/DDBJ databases">
        <title>Human intestinal bacterial collection.</title>
        <authorList>
            <person name="Pauvert C."/>
            <person name="Hitch T.C.A."/>
            <person name="Clavel T."/>
        </authorList>
    </citation>
    <scope>NUCLEOTIDE SEQUENCE [LARGE SCALE GENOMIC DNA]</scope>
    <source>
        <strain evidence="14 15">CLA-AA-H255</strain>
    </source>
</reference>
<evidence type="ECO:0000256" key="10">
    <source>
        <dbReference type="SAM" id="MobiDB-lite"/>
    </source>
</evidence>
<evidence type="ECO:0000256" key="5">
    <source>
        <dbReference type="ARBA" id="ARBA00023136"/>
    </source>
</evidence>
<evidence type="ECO:0000256" key="8">
    <source>
        <dbReference type="PROSITE-ProRule" id="PRU00284"/>
    </source>
</evidence>
<accession>A0ABV1BX69</accession>
<feature type="compositionally biased region" description="Basic and acidic residues" evidence="10">
    <location>
        <begin position="39"/>
        <end position="57"/>
    </location>
</feature>
<feature type="domain" description="HAMP" evidence="13">
    <location>
        <begin position="292"/>
        <end position="347"/>
    </location>
</feature>
<dbReference type="Gene3D" id="1.10.287.950">
    <property type="entry name" value="Methyl-accepting chemotaxis protein"/>
    <property type="match status" value="1"/>
</dbReference>
<dbReference type="InterPro" id="IPR029151">
    <property type="entry name" value="Sensor-like_sf"/>
</dbReference>
<dbReference type="Proteomes" id="UP001442364">
    <property type="component" value="Unassembled WGS sequence"/>
</dbReference>